<dbReference type="GO" id="GO:0006281">
    <property type="term" value="P:DNA repair"/>
    <property type="evidence" value="ECO:0007669"/>
    <property type="project" value="TreeGrafter"/>
</dbReference>
<dbReference type="Gene3D" id="3.30.40.10">
    <property type="entry name" value="Zinc/RING finger domain, C3HC4 (zinc finger)"/>
    <property type="match status" value="1"/>
</dbReference>
<dbReference type="CDD" id="cd18793">
    <property type="entry name" value="SF2_C_SNF"/>
    <property type="match status" value="1"/>
</dbReference>
<evidence type="ECO:0000313" key="17">
    <source>
        <dbReference type="Proteomes" id="UP000636479"/>
    </source>
</evidence>
<feature type="compositionally biased region" description="Low complexity" evidence="12">
    <location>
        <begin position="186"/>
        <end position="199"/>
    </location>
</feature>
<dbReference type="EMBL" id="JACAZF010000001">
    <property type="protein sequence ID" value="KAF7315555.1"/>
    <property type="molecule type" value="Genomic_DNA"/>
</dbReference>
<protein>
    <submittedName>
        <fullName evidence="16">Uncharacterized protein</fullName>
    </submittedName>
</protein>
<keyword evidence="9" id="KW-0067">ATP-binding</keyword>
<dbReference type="OrthoDB" id="448448at2759"/>
<accession>A0A8H6TDN4</accession>
<name>A0A8H6TDN4_9AGAR</name>
<dbReference type="InterPro" id="IPR000330">
    <property type="entry name" value="SNF2_N"/>
</dbReference>
<dbReference type="GO" id="GO:0008094">
    <property type="term" value="F:ATP-dependent activity, acting on DNA"/>
    <property type="evidence" value="ECO:0007669"/>
    <property type="project" value="TreeGrafter"/>
</dbReference>
<feature type="region of interest" description="Disordered" evidence="12">
    <location>
        <begin position="152"/>
        <end position="199"/>
    </location>
</feature>
<dbReference type="InterPro" id="IPR001841">
    <property type="entry name" value="Znf_RING"/>
</dbReference>
<dbReference type="GeneID" id="59340184"/>
<dbReference type="InterPro" id="IPR014905">
    <property type="entry name" value="HIRAN"/>
</dbReference>
<dbReference type="InterPro" id="IPR038718">
    <property type="entry name" value="SNF2-like_sf"/>
</dbReference>
<dbReference type="InterPro" id="IPR050628">
    <property type="entry name" value="SNF2_RAD54_helicase_TF"/>
</dbReference>
<dbReference type="InterPro" id="IPR027417">
    <property type="entry name" value="P-loop_NTPase"/>
</dbReference>
<evidence type="ECO:0000256" key="3">
    <source>
        <dbReference type="ARBA" id="ARBA00022723"/>
    </source>
</evidence>
<comment type="subcellular location">
    <subcellularLocation>
        <location evidence="1">Nucleus</location>
    </subcellularLocation>
</comment>
<dbReference type="GO" id="GO:0016818">
    <property type="term" value="F:hydrolase activity, acting on acid anhydrides, in phosphorus-containing anhydrides"/>
    <property type="evidence" value="ECO:0007669"/>
    <property type="project" value="InterPro"/>
</dbReference>
<dbReference type="InterPro" id="IPR049730">
    <property type="entry name" value="SNF2/RAD54-like_C"/>
</dbReference>
<feature type="compositionally biased region" description="Basic residues" evidence="12">
    <location>
        <begin position="1"/>
        <end position="11"/>
    </location>
</feature>
<dbReference type="Gene3D" id="3.40.50.300">
    <property type="entry name" value="P-loop containing nucleotide triphosphate hydrolases"/>
    <property type="match status" value="1"/>
</dbReference>
<keyword evidence="8" id="KW-0862">Zinc</keyword>
<dbReference type="AlphaFoldDB" id="A0A8H6TDN4"/>
<dbReference type="PANTHER" id="PTHR45626:SF17">
    <property type="entry name" value="HELICASE-LIKE TRANSCRIPTION FACTOR"/>
    <property type="match status" value="1"/>
</dbReference>
<feature type="domain" description="Helicase ATP-binding" evidence="14">
    <location>
        <begin position="302"/>
        <end position="480"/>
    </location>
</feature>
<dbReference type="GO" id="GO:0004386">
    <property type="term" value="F:helicase activity"/>
    <property type="evidence" value="ECO:0007669"/>
    <property type="project" value="UniProtKB-KW"/>
</dbReference>
<dbReference type="InterPro" id="IPR013083">
    <property type="entry name" value="Znf_RING/FYVE/PHD"/>
</dbReference>
<keyword evidence="3" id="KW-0479">Metal-binding</keyword>
<dbReference type="GO" id="GO:0008270">
    <property type="term" value="F:zinc ion binding"/>
    <property type="evidence" value="ECO:0007669"/>
    <property type="project" value="UniProtKB-KW"/>
</dbReference>
<evidence type="ECO:0000256" key="9">
    <source>
        <dbReference type="ARBA" id="ARBA00022840"/>
    </source>
</evidence>
<evidence type="ECO:0000259" key="15">
    <source>
        <dbReference type="PROSITE" id="PS51194"/>
    </source>
</evidence>
<feature type="domain" description="Helicase C-terminal" evidence="15">
    <location>
        <begin position="721"/>
        <end position="921"/>
    </location>
</feature>
<dbReference type="GO" id="GO:0003676">
    <property type="term" value="F:nucleic acid binding"/>
    <property type="evidence" value="ECO:0007669"/>
    <property type="project" value="InterPro"/>
</dbReference>
<dbReference type="Pfam" id="PF00271">
    <property type="entry name" value="Helicase_C"/>
    <property type="match status" value="2"/>
</dbReference>
<feature type="compositionally biased region" description="Basic residues" evidence="12">
    <location>
        <begin position="796"/>
        <end position="806"/>
    </location>
</feature>
<evidence type="ECO:0000256" key="6">
    <source>
        <dbReference type="ARBA" id="ARBA00022801"/>
    </source>
</evidence>
<keyword evidence="17" id="KW-1185">Reference proteome</keyword>
<evidence type="ECO:0000256" key="5">
    <source>
        <dbReference type="ARBA" id="ARBA00022771"/>
    </source>
</evidence>
<dbReference type="Gene3D" id="3.40.50.10810">
    <property type="entry name" value="Tandem AAA-ATPase domain"/>
    <property type="match status" value="1"/>
</dbReference>
<dbReference type="PROSITE" id="PS51192">
    <property type="entry name" value="HELICASE_ATP_BIND_1"/>
    <property type="match status" value="1"/>
</dbReference>
<gene>
    <name evidence="16" type="ORF">MIND_00070800</name>
</gene>
<reference evidence="16" key="1">
    <citation type="submission" date="2020-05" db="EMBL/GenBank/DDBJ databases">
        <title>Mycena genomes resolve the evolution of fungal bioluminescence.</title>
        <authorList>
            <person name="Tsai I.J."/>
        </authorList>
    </citation>
    <scope>NUCLEOTIDE SEQUENCE</scope>
    <source>
        <strain evidence="16">171206Taipei</strain>
    </source>
</reference>
<evidence type="ECO:0000256" key="8">
    <source>
        <dbReference type="ARBA" id="ARBA00022833"/>
    </source>
</evidence>
<dbReference type="PROSITE" id="PS51194">
    <property type="entry name" value="HELICASE_CTER"/>
    <property type="match status" value="1"/>
</dbReference>
<dbReference type="Gene3D" id="3.30.70.2330">
    <property type="match status" value="1"/>
</dbReference>
<dbReference type="InterPro" id="IPR017907">
    <property type="entry name" value="Znf_RING_CS"/>
</dbReference>
<dbReference type="PANTHER" id="PTHR45626">
    <property type="entry name" value="TRANSCRIPTION TERMINATION FACTOR 2-RELATED"/>
    <property type="match status" value="1"/>
</dbReference>
<evidence type="ECO:0000256" key="2">
    <source>
        <dbReference type="ARBA" id="ARBA00007025"/>
    </source>
</evidence>
<dbReference type="Proteomes" id="UP000636479">
    <property type="component" value="Unassembled WGS sequence"/>
</dbReference>
<dbReference type="Pfam" id="PF00176">
    <property type="entry name" value="SNF2-rel_dom"/>
    <property type="match status" value="1"/>
</dbReference>
<dbReference type="GO" id="GO:0005524">
    <property type="term" value="F:ATP binding"/>
    <property type="evidence" value="ECO:0007669"/>
    <property type="project" value="UniProtKB-KW"/>
</dbReference>
<dbReference type="SUPFAM" id="SSF52540">
    <property type="entry name" value="P-loop containing nucleoside triphosphate hydrolases"/>
    <property type="match status" value="2"/>
</dbReference>
<keyword evidence="6" id="KW-0378">Hydrolase</keyword>
<dbReference type="RefSeq" id="XP_037225578.1">
    <property type="nucleotide sequence ID" value="XM_037357668.1"/>
</dbReference>
<comment type="caution">
    <text evidence="16">The sequence shown here is derived from an EMBL/GenBank/DDBJ whole genome shotgun (WGS) entry which is preliminary data.</text>
</comment>
<feature type="domain" description="RING-type" evidence="13">
    <location>
        <begin position="644"/>
        <end position="682"/>
    </location>
</feature>
<dbReference type="GO" id="GO:0005634">
    <property type="term" value="C:nucleus"/>
    <property type="evidence" value="ECO:0007669"/>
    <property type="project" value="UniProtKB-SubCell"/>
</dbReference>
<proteinExistence type="inferred from homology"/>
<keyword evidence="10" id="KW-0539">Nucleus</keyword>
<evidence type="ECO:0000259" key="14">
    <source>
        <dbReference type="PROSITE" id="PS51192"/>
    </source>
</evidence>
<dbReference type="InterPro" id="IPR001650">
    <property type="entry name" value="Helicase_C-like"/>
</dbReference>
<organism evidence="16 17">
    <name type="scientific">Mycena indigotica</name>
    <dbReference type="NCBI Taxonomy" id="2126181"/>
    <lineage>
        <taxon>Eukaryota</taxon>
        <taxon>Fungi</taxon>
        <taxon>Dikarya</taxon>
        <taxon>Basidiomycota</taxon>
        <taxon>Agaricomycotina</taxon>
        <taxon>Agaricomycetes</taxon>
        <taxon>Agaricomycetidae</taxon>
        <taxon>Agaricales</taxon>
        <taxon>Marasmiineae</taxon>
        <taxon>Mycenaceae</taxon>
        <taxon>Mycena</taxon>
    </lineage>
</organism>
<dbReference type="InterPro" id="IPR014001">
    <property type="entry name" value="Helicase_ATP-bd"/>
</dbReference>
<feature type="region of interest" description="Disordered" evidence="12">
    <location>
        <begin position="781"/>
        <end position="812"/>
    </location>
</feature>
<keyword evidence="5 11" id="KW-0863">Zinc-finger</keyword>
<evidence type="ECO:0000256" key="1">
    <source>
        <dbReference type="ARBA" id="ARBA00004123"/>
    </source>
</evidence>
<dbReference type="PROSITE" id="PS50089">
    <property type="entry name" value="ZF_RING_2"/>
    <property type="match status" value="1"/>
</dbReference>
<comment type="similarity">
    <text evidence="2">Belongs to the SNF2/RAD54 helicase family.</text>
</comment>
<evidence type="ECO:0000256" key="4">
    <source>
        <dbReference type="ARBA" id="ARBA00022741"/>
    </source>
</evidence>
<evidence type="ECO:0000256" key="10">
    <source>
        <dbReference type="ARBA" id="ARBA00023242"/>
    </source>
</evidence>
<sequence>MKPHDPRRRPPQKLQSTPWTTREETAEPDEPLDVLVAIVRSQVVGVQYYDGLVGPGEEVRLIRQPLNQYDRWAIQVQNIGSRQVGHLPRAVAAQLSPLLDASLVVAEGHMFDGNLGSRRKIYTLEIMVKIYGSPLKRNILWPKLRGWATPTGGLLPPSGQTSSASVAPPLPPPPTAGPSKNAKPTAAQAEALRQAQEQQKANTLRATLDTMEKVDDERRRNGLLDQLLSAEDILQLPVCPAAPGKGKGLRVDLLKHQSQALQWALERENPTLPKRETDKPVQFWQLRAGGVYFNLAANTPQKTPPVLSRGAICADAMGLGKTLTMLALILATKKHASPSFSNSTLIVVPLSVLSNWEKQIGDHCVPGALSHYVYYGPKRDIGANELQRFDVVITTYQVIASEHAESPGHAKKKSKVQNTLFQIRWKRIILDEAHTIRNPKTKAARAACAFDAERRWCLAATPIINSPKDLGSLLTFLRICQPLDDEDMFKRLVLRKVKNGDPAGGTLLRNLMTISCLRRTKEMQDAQGNPLIPLPSVEMIRVQIALPPDAREFYDEIEELSRDRIADYMRSGNTMVQAHILSILTRMRQAVLHTGLVPRNYLEELRRGGKEPDNTPLQATVLTAQDKIQLQAKLGQAIEECTECAICFDEMTDPRITSCGHVFCLDCITLALSKAQQCPMDRRALSLGDLHAAEMTPELTQAPFRESSPDSEEGSSAKIDQLVQLLKLTPREDKALVFSQFTSFLDKISDRLEQEGITFVRFDGRMSAKRREETISQFSIPYDNDEEEVSAPTSTRKGKGKGKQKAKASSYSAPHTTNNIKVMLISLKAGALGLNLTVANHVFLMDPWWQEGIESQAIDRVNRIGQTKNVRVYQMIAENTVESKVLDIQERKKTMIKDAFSGSRQRETARQQREARLADLVDLFNLEATQAAR</sequence>
<evidence type="ECO:0000256" key="7">
    <source>
        <dbReference type="ARBA" id="ARBA00022806"/>
    </source>
</evidence>
<feature type="region of interest" description="Disordered" evidence="12">
    <location>
        <begin position="1"/>
        <end position="26"/>
    </location>
</feature>
<keyword evidence="7" id="KW-0347">Helicase</keyword>
<evidence type="ECO:0000259" key="13">
    <source>
        <dbReference type="PROSITE" id="PS50089"/>
    </source>
</evidence>
<dbReference type="Pfam" id="PF13923">
    <property type="entry name" value="zf-C3HC4_2"/>
    <property type="match status" value="1"/>
</dbReference>
<dbReference type="SMART" id="SM00487">
    <property type="entry name" value="DEXDc"/>
    <property type="match status" value="1"/>
</dbReference>
<dbReference type="SMART" id="SM00184">
    <property type="entry name" value="RING"/>
    <property type="match status" value="1"/>
</dbReference>
<dbReference type="Pfam" id="PF08797">
    <property type="entry name" value="HIRAN"/>
    <property type="match status" value="1"/>
</dbReference>
<evidence type="ECO:0000313" key="16">
    <source>
        <dbReference type="EMBL" id="KAF7315555.1"/>
    </source>
</evidence>
<evidence type="ECO:0000256" key="11">
    <source>
        <dbReference type="PROSITE-ProRule" id="PRU00175"/>
    </source>
</evidence>
<keyword evidence="4" id="KW-0547">Nucleotide-binding</keyword>
<dbReference type="SMART" id="SM00490">
    <property type="entry name" value="HELICc"/>
    <property type="match status" value="1"/>
</dbReference>
<evidence type="ECO:0000256" key="12">
    <source>
        <dbReference type="SAM" id="MobiDB-lite"/>
    </source>
</evidence>
<dbReference type="SMART" id="SM00910">
    <property type="entry name" value="HIRAN"/>
    <property type="match status" value="1"/>
</dbReference>
<dbReference type="PROSITE" id="PS00518">
    <property type="entry name" value="ZF_RING_1"/>
    <property type="match status" value="1"/>
</dbReference>
<dbReference type="SUPFAM" id="SSF57850">
    <property type="entry name" value="RING/U-box"/>
    <property type="match status" value="1"/>
</dbReference>